<feature type="region of interest" description="Disordered" evidence="1">
    <location>
        <begin position="963"/>
        <end position="984"/>
    </location>
</feature>
<feature type="compositionally biased region" description="Polar residues" evidence="1">
    <location>
        <begin position="485"/>
        <end position="496"/>
    </location>
</feature>
<feature type="region of interest" description="Disordered" evidence="1">
    <location>
        <begin position="655"/>
        <end position="690"/>
    </location>
</feature>
<dbReference type="OrthoDB" id="6415790at2759"/>
<reference evidence="4" key="1">
    <citation type="journal article" date="2019" name="Gigascience">
        <title>De novo genome assembly of the endangered Acer yangbiense, a plant species with extremely small populations endemic to Yunnan Province, China.</title>
        <authorList>
            <person name="Yang J."/>
            <person name="Wariss H.M."/>
            <person name="Tao L."/>
            <person name="Zhang R."/>
            <person name="Yun Q."/>
            <person name="Hollingsworth P."/>
            <person name="Dao Z."/>
            <person name="Luo G."/>
            <person name="Guo H."/>
            <person name="Ma Y."/>
            <person name="Sun W."/>
        </authorList>
    </citation>
    <scope>NUCLEOTIDE SEQUENCE [LARGE SCALE GENOMIC DNA]</scope>
    <source>
        <strain evidence="4">cv. Malutang</strain>
    </source>
</reference>
<feature type="domain" description="GYF" evidence="2">
    <location>
        <begin position="594"/>
        <end position="645"/>
    </location>
</feature>
<feature type="region of interest" description="Disordered" evidence="1">
    <location>
        <begin position="483"/>
        <end position="525"/>
    </location>
</feature>
<evidence type="ECO:0000259" key="2">
    <source>
        <dbReference type="PROSITE" id="PS50829"/>
    </source>
</evidence>
<feature type="region of interest" description="Disordered" evidence="1">
    <location>
        <begin position="1136"/>
        <end position="1156"/>
    </location>
</feature>
<feature type="region of interest" description="Disordered" evidence="1">
    <location>
        <begin position="1172"/>
        <end position="1270"/>
    </location>
</feature>
<feature type="compositionally biased region" description="Basic and acidic residues" evidence="1">
    <location>
        <begin position="145"/>
        <end position="223"/>
    </location>
</feature>
<dbReference type="PANTHER" id="PTHR47471">
    <property type="entry name" value="GYF DOMAIN-CONTAINING PROTEIN"/>
    <property type="match status" value="1"/>
</dbReference>
<dbReference type="Gene3D" id="3.30.1490.40">
    <property type="match status" value="1"/>
</dbReference>
<feature type="compositionally biased region" description="Polar residues" evidence="1">
    <location>
        <begin position="1142"/>
        <end position="1156"/>
    </location>
</feature>
<dbReference type="PROSITE" id="PS50829">
    <property type="entry name" value="GYF"/>
    <property type="match status" value="1"/>
</dbReference>
<feature type="compositionally biased region" description="Basic and acidic residues" evidence="1">
    <location>
        <begin position="1191"/>
        <end position="1204"/>
    </location>
</feature>
<feature type="compositionally biased region" description="Low complexity" evidence="1">
    <location>
        <begin position="1512"/>
        <end position="1523"/>
    </location>
</feature>
<feature type="compositionally biased region" description="Basic and acidic residues" evidence="1">
    <location>
        <begin position="451"/>
        <end position="471"/>
    </location>
</feature>
<dbReference type="SUPFAM" id="SSF55277">
    <property type="entry name" value="GYF domain"/>
    <property type="match status" value="1"/>
</dbReference>
<feature type="compositionally biased region" description="Polar residues" evidence="1">
    <location>
        <begin position="385"/>
        <end position="394"/>
    </location>
</feature>
<feature type="compositionally biased region" description="Polar residues" evidence="1">
    <location>
        <begin position="274"/>
        <end position="292"/>
    </location>
</feature>
<feature type="compositionally biased region" description="Polar residues" evidence="1">
    <location>
        <begin position="664"/>
        <end position="677"/>
    </location>
</feature>
<feature type="region of interest" description="Disordered" evidence="1">
    <location>
        <begin position="1293"/>
        <end position="1312"/>
    </location>
</feature>
<feature type="compositionally biased region" description="Basic and acidic residues" evidence="1">
    <location>
        <begin position="404"/>
        <end position="422"/>
    </location>
</feature>
<name>A0A5C7H697_9ROSI</name>
<feature type="compositionally biased region" description="Basic and acidic residues" evidence="1">
    <location>
        <begin position="1363"/>
        <end position="1383"/>
    </location>
</feature>
<dbReference type="Pfam" id="PF02213">
    <property type="entry name" value="GYF"/>
    <property type="match status" value="1"/>
</dbReference>
<evidence type="ECO:0000256" key="1">
    <source>
        <dbReference type="SAM" id="MobiDB-lite"/>
    </source>
</evidence>
<feature type="compositionally biased region" description="Polar residues" evidence="1">
    <location>
        <begin position="1666"/>
        <end position="1677"/>
    </location>
</feature>
<dbReference type="InterPro" id="IPR003169">
    <property type="entry name" value="GYF"/>
</dbReference>
<feature type="compositionally biased region" description="Basic and acidic residues" evidence="1">
    <location>
        <begin position="508"/>
        <end position="524"/>
    </location>
</feature>
<evidence type="ECO:0000313" key="4">
    <source>
        <dbReference type="Proteomes" id="UP000323000"/>
    </source>
</evidence>
<dbReference type="Proteomes" id="UP000323000">
    <property type="component" value="Chromosome 10"/>
</dbReference>
<feature type="compositionally biased region" description="Polar residues" evidence="1">
    <location>
        <begin position="1630"/>
        <end position="1641"/>
    </location>
</feature>
<proteinExistence type="predicted"/>
<feature type="compositionally biased region" description="Polar residues" evidence="1">
    <location>
        <begin position="1176"/>
        <end position="1190"/>
    </location>
</feature>
<feature type="region of interest" description="Disordered" evidence="1">
    <location>
        <begin position="372"/>
        <end position="471"/>
    </location>
</feature>
<protein>
    <recommendedName>
        <fullName evidence="2">GYF domain-containing protein</fullName>
    </recommendedName>
</protein>
<sequence length="1835" mass="201874">MAQSSASDSRHLLSIPPHQISKDVQGSDNPIPLSPQWLLPKTGESKPGIGTGESHVSQYPAHGNRSDGMKLSGTDEEVNDAQKKKDVFRPSLLDMETSRRDRWRDEERDSHPSMRKDRWRDGEKEHGDNRKMERWTENTSIRNFGEARRAPSERWNESGNRDTNYDQRRESKWNTRWGPDDKEKEGLREKWTDSGKDGDLPLDKGSSHVSSHGKDEREGESYRPWRSNSSQSRGRGEPLHHQTLTPNKQVPPFSHSRGRGENTPVFSAGRGGKLTSSGNSLNSISTHSQSPGLFSDKVESSHGEYRPLRYSRIKLLDVYRTTDMRAYQRLLEGLAQVPSLTQEEPLEPLAFYAPTPEETAVLKGIDKGDIVSSGAPQVSKDGSIGRNSVEYSQSRRTKHGSHSYSREDLPPAGDDYKDESSENPRVGYANFSESPSQDKQTQSYGSNSKMETIRDQKAYSDNKFRAEATREDSLPYRKAEVAINKESSTQENNSAHPGTIWRAPSLGERSHMGSHGRREREISSDVRSVTSDKAWSLPQKDTINEWEGNLAKSLYSKDEAKWQTSEDPVIKRQLSAVMDKEQEARNLSQPSPEDLVLYYKDPQGEIQGPFSGSDIIGWFEAGYFGIDLLVCPASASKDSSFSLLGDVMPHLRAKARPPPGFNAPKQNETTDASSRPNYSGFDVNETRDKDGTATEAENRFLESLMAGNASSLPQGLQGYIGNNPSGVPPSGLDSLNDPFLLAKRMALEQQRSLPKPYPFWPGRDAASMVSKSDIVSDSSTAHAKLLSSINDNSRQPPHSQSAELMSILQGLSDRSASSINNGVTGWSNFALQGGLDPLQNKVDLHHTQSFPPQSPFGIQMPRLPTQNPPSITNLLGQIIDNPASLSTPEKVFHTGLSQDPQLLNMLQQQYLLQAQSQAPVQAQELLLLDKLLLLKQQQKQEEQQQLLRQQLLSQVLSEHHSHKLVGEQPYGQLQTTIPTGSASVDPSRLQLLQESFQSGLQIPVPKTQDERNADFLNLPQQITQDVSHGSGSDPSFLHLPHQLFHSKKSWSATLPEQIDDIHQESSAASTITESFPSLVALNKSSQESSLVQKPVHVPDYHAPQTVELMSQDTWKNDETVRVATVEGFADSVPSELPEISVSVPSSGTSGNKKSTLEQANDVKAQPDIALHKSQVESKGSNDGPTMVTETKSVEVREGKKASEKKSRKQKVTKLQSSDQSKGASKSSSLQQSKQSETDETTISSTKFETSNSVESGMAAVQNVESQHDKNLLPERAFGDVEVVEIKGESILVGSGSTQSTQIHPGQRAWKPAPGFKAKSLLEIQQEEQRRAQAERTVYENNTSVQSMNLSSPWAGVVANSDPKVSRETRKDVSATELNLEKPEISPNTKSKKSQLHDLLAEEVLAKSTERTERDMGVPDSISNLSALQDTALHAELDDGKFIEAKETKKSRKRSAKNKGAGAKVSATPDIPVGTSPIEKGKSSRHVQQEKEVLPAIPSGPSLGDFVLWKGESATPSSAPAWSTDSKKLAKPTSLRDIQKEQEKKTSSFQPQNQIPTPQKSQPTQKSQPSQAADVGNLLWSLSASPSKAASPVQINSQAASHSKYKGDDDLFWGPIEQSKKETKQSDFPHLSSQGSWGTKNTPVKAAPSGSLSRQKSLVGRSADRMLSSSPASAQSTLKGRKDTLTKHSEKEAMDFKDWCESECGRLIGSKDTSFLEYCLKQSRSEAEILLTENLGSFDPDHEFIDKFLNYKELLSADVLEIAFQSRNDQVTGFGAADMNSDNAGIDRENIAGLDGSAKGGGKKKGKKGKKINPSVLGFNVVSNRIMMGEIQSVEE</sequence>
<dbReference type="PANTHER" id="PTHR47471:SF1">
    <property type="entry name" value="PROTEIN ESSENTIAL FOR POTEXVIRUS ACCUMULATION 1"/>
    <property type="match status" value="1"/>
</dbReference>
<feature type="compositionally biased region" description="Basic and acidic residues" evidence="1">
    <location>
        <begin position="96"/>
        <end position="136"/>
    </location>
</feature>
<feature type="region of interest" description="Disordered" evidence="1">
    <location>
        <begin position="1353"/>
        <end position="1396"/>
    </location>
</feature>
<feature type="compositionally biased region" description="Low complexity" evidence="1">
    <location>
        <begin position="1555"/>
        <end position="1570"/>
    </location>
</feature>
<dbReference type="SMART" id="SM00444">
    <property type="entry name" value="GYF"/>
    <property type="match status" value="1"/>
</dbReference>
<comment type="caution">
    <text evidence="3">The sequence shown here is derived from an EMBL/GenBank/DDBJ whole genome shotgun (WGS) entry which is preliminary data.</text>
</comment>
<accession>A0A5C7H697</accession>
<dbReference type="InterPro" id="IPR035445">
    <property type="entry name" value="GYF-like_dom_sf"/>
</dbReference>
<feature type="region of interest" description="Disordered" evidence="1">
    <location>
        <begin position="1"/>
        <end position="301"/>
    </location>
</feature>
<feature type="compositionally biased region" description="Basic and acidic residues" evidence="1">
    <location>
        <begin position="1478"/>
        <end position="1492"/>
    </location>
</feature>
<dbReference type="CDD" id="cd00072">
    <property type="entry name" value="GYF"/>
    <property type="match status" value="1"/>
</dbReference>
<feature type="compositionally biased region" description="Polar residues" evidence="1">
    <location>
        <begin position="1294"/>
        <end position="1303"/>
    </location>
</feature>
<gene>
    <name evidence="3" type="ORF">EZV62_021418</name>
</gene>
<feature type="compositionally biased region" description="Polar residues" evidence="1">
    <location>
        <begin position="431"/>
        <end position="450"/>
    </location>
</feature>
<feature type="compositionally biased region" description="Low complexity" evidence="1">
    <location>
        <begin position="1215"/>
        <end position="1234"/>
    </location>
</feature>
<feature type="compositionally biased region" description="Basic and acidic residues" evidence="1">
    <location>
        <begin position="1617"/>
        <end position="1626"/>
    </location>
</feature>
<feature type="region of interest" description="Disordered" evidence="1">
    <location>
        <begin position="1442"/>
        <end position="1685"/>
    </location>
</feature>
<feature type="compositionally biased region" description="Low complexity" evidence="1">
    <location>
        <begin position="1577"/>
        <end position="1590"/>
    </location>
</feature>
<feature type="compositionally biased region" description="Polar residues" evidence="1">
    <location>
        <begin position="971"/>
        <end position="984"/>
    </location>
</feature>
<organism evidence="3 4">
    <name type="scientific">Acer yangbiense</name>
    <dbReference type="NCBI Taxonomy" id="1000413"/>
    <lineage>
        <taxon>Eukaryota</taxon>
        <taxon>Viridiplantae</taxon>
        <taxon>Streptophyta</taxon>
        <taxon>Embryophyta</taxon>
        <taxon>Tracheophyta</taxon>
        <taxon>Spermatophyta</taxon>
        <taxon>Magnoliopsida</taxon>
        <taxon>eudicotyledons</taxon>
        <taxon>Gunneridae</taxon>
        <taxon>Pentapetalae</taxon>
        <taxon>rosids</taxon>
        <taxon>malvids</taxon>
        <taxon>Sapindales</taxon>
        <taxon>Sapindaceae</taxon>
        <taxon>Hippocastanoideae</taxon>
        <taxon>Acereae</taxon>
        <taxon>Acer</taxon>
    </lineage>
</organism>
<feature type="compositionally biased region" description="Polar residues" evidence="1">
    <location>
        <begin position="1240"/>
        <end position="1254"/>
    </location>
</feature>
<keyword evidence="4" id="KW-1185">Reference proteome</keyword>
<evidence type="ECO:0000313" key="3">
    <source>
        <dbReference type="EMBL" id="TXG52249.1"/>
    </source>
</evidence>
<dbReference type="EMBL" id="VAHF01000010">
    <property type="protein sequence ID" value="TXG52249.1"/>
    <property type="molecule type" value="Genomic_DNA"/>
</dbReference>
<feature type="compositionally biased region" description="Basic and acidic residues" evidence="1">
    <location>
        <begin position="1536"/>
        <end position="1545"/>
    </location>
</feature>